<feature type="active site" description="O-(5'-phospho-DNA)-tyrosine intermediate" evidence="10">
    <location>
        <position position="323"/>
    </location>
</feature>
<evidence type="ECO:0000256" key="4">
    <source>
        <dbReference type="ARBA" id="ARBA00022771"/>
    </source>
</evidence>
<reference evidence="14 15" key="1">
    <citation type="submission" date="2019-08" db="EMBL/GenBank/DDBJ databases">
        <title>Hyperibacter terrae gen. nov., sp. nov. and Hyperibacter viscosus sp. nov., two new members in the family Rhodospirillaceae isolated from the rhizosphere of Hypericum perforatum.</title>
        <authorList>
            <person name="Noviana Z."/>
        </authorList>
    </citation>
    <scope>NUCLEOTIDE SEQUENCE [LARGE SCALE GENOMIC DNA]</scope>
    <source>
        <strain evidence="14 15">R5959</strain>
    </source>
</reference>
<dbReference type="PROSITE" id="PS52039">
    <property type="entry name" value="TOPO_IA_2"/>
    <property type="match status" value="1"/>
</dbReference>
<dbReference type="SMART" id="SM00493">
    <property type="entry name" value="TOPRIM"/>
    <property type="match status" value="1"/>
</dbReference>
<comment type="subunit">
    <text evidence="10">Monomer.</text>
</comment>
<feature type="region of interest" description="Disordered" evidence="11">
    <location>
        <begin position="823"/>
        <end position="847"/>
    </location>
</feature>
<dbReference type="EMBL" id="CP042582">
    <property type="protein sequence ID" value="QEX23106.1"/>
    <property type="molecule type" value="Genomic_DNA"/>
</dbReference>
<comment type="function">
    <text evidence="10">Releases the supercoiling and torsional tension of DNA, which is introduced during the DNA replication and transcription, by transiently cleaving and rejoining one strand of the DNA duplex. Introduces a single-strand break via transesterification at a target site in duplex DNA. The scissile phosphodiester is attacked by the catalytic tyrosine of the enzyme, resulting in the formation of a DNA-(5'-phosphotyrosyl)-enzyme intermediate and the expulsion of a 3'-OH DNA strand. The free DNA strand then undergoes passage around the unbroken strand, thus removing DNA supercoils. Finally, in the religation step, the DNA 3'-OH attacks the covalent intermediate to expel the active-site tyrosine and restore the DNA phosphodiester backbone.</text>
</comment>
<dbReference type="InterPro" id="IPR013824">
    <property type="entry name" value="Topo_IA_cen_sub1"/>
</dbReference>
<feature type="compositionally biased region" description="Basic residues" evidence="11">
    <location>
        <begin position="937"/>
        <end position="954"/>
    </location>
</feature>
<dbReference type="PRINTS" id="PR00417">
    <property type="entry name" value="PRTPISMRASEI"/>
</dbReference>
<evidence type="ECO:0000256" key="2">
    <source>
        <dbReference type="ARBA" id="ARBA00009446"/>
    </source>
</evidence>
<dbReference type="InterPro" id="IPR013497">
    <property type="entry name" value="Topo_IA_cen"/>
</dbReference>
<dbReference type="InterPro" id="IPR000380">
    <property type="entry name" value="Topo_IA"/>
</dbReference>
<evidence type="ECO:0000256" key="3">
    <source>
        <dbReference type="ARBA" id="ARBA00022723"/>
    </source>
</evidence>
<dbReference type="PANTHER" id="PTHR42785">
    <property type="entry name" value="DNA TOPOISOMERASE, TYPE IA, CORE"/>
    <property type="match status" value="1"/>
</dbReference>
<keyword evidence="6" id="KW-0460">Magnesium</keyword>
<keyword evidence="4" id="KW-0863">Zinc-finger</keyword>
<dbReference type="PANTHER" id="PTHR42785:SF1">
    <property type="entry name" value="DNA TOPOISOMERASE"/>
    <property type="match status" value="1"/>
</dbReference>
<keyword evidence="15" id="KW-1185">Reference proteome</keyword>
<keyword evidence="3" id="KW-0479">Metal-binding</keyword>
<dbReference type="KEGG" id="hadh:FRZ61_30410"/>
<dbReference type="AlphaFoldDB" id="A0A5J6N7L6"/>
<dbReference type="InterPro" id="IPR005733">
    <property type="entry name" value="TopoI_bac-type"/>
</dbReference>
<feature type="site" description="Interaction with DNA" evidence="10">
    <location>
        <position position="160"/>
    </location>
</feature>
<keyword evidence="5" id="KW-0862">Zinc</keyword>
<dbReference type="InterPro" id="IPR013825">
    <property type="entry name" value="Topo_IA_cen_sub2"/>
</dbReference>
<feature type="compositionally biased region" description="Basic residues" evidence="11">
    <location>
        <begin position="894"/>
        <end position="907"/>
    </location>
</feature>
<feature type="compositionally biased region" description="Low complexity" evidence="11">
    <location>
        <begin position="927"/>
        <end position="936"/>
    </location>
</feature>
<feature type="site" description="Interaction with DNA" evidence="10">
    <location>
        <position position="50"/>
    </location>
</feature>
<feature type="site" description="Interaction with DNA" evidence="10">
    <location>
        <position position="161"/>
    </location>
</feature>
<evidence type="ECO:0000256" key="9">
    <source>
        <dbReference type="ARBA" id="ARBA00023235"/>
    </source>
</evidence>
<evidence type="ECO:0000256" key="10">
    <source>
        <dbReference type="HAMAP-Rule" id="MF_00952"/>
    </source>
</evidence>
<dbReference type="GO" id="GO:0008270">
    <property type="term" value="F:zinc ion binding"/>
    <property type="evidence" value="ECO:0007669"/>
    <property type="project" value="UniProtKB-KW"/>
</dbReference>
<dbReference type="InterPro" id="IPR013498">
    <property type="entry name" value="Topo_IA_Znf"/>
</dbReference>
<dbReference type="InterPro" id="IPR003602">
    <property type="entry name" value="Topo_IA_DNA-bd_dom"/>
</dbReference>
<dbReference type="SUPFAM" id="SSF56712">
    <property type="entry name" value="Prokaryotic type I DNA topoisomerase"/>
    <property type="match status" value="1"/>
</dbReference>
<feature type="region of interest" description="Disordered" evidence="11">
    <location>
        <begin position="660"/>
        <end position="683"/>
    </location>
</feature>
<dbReference type="Gene3D" id="1.10.290.10">
    <property type="entry name" value="Topoisomerase I, domain 4"/>
    <property type="match status" value="1"/>
</dbReference>
<feature type="site" description="Interaction with DNA" evidence="10">
    <location>
        <position position="520"/>
    </location>
</feature>
<dbReference type="Gene3D" id="1.10.460.10">
    <property type="entry name" value="Topoisomerase I, domain 2"/>
    <property type="match status" value="1"/>
</dbReference>
<dbReference type="PROSITE" id="PS50880">
    <property type="entry name" value="TOPRIM"/>
    <property type="match status" value="1"/>
</dbReference>
<feature type="region of interest" description="Interaction with DNA" evidence="10">
    <location>
        <begin position="184"/>
        <end position="189"/>
    </location>
</feature>
<dbReference type="InterPro" id="IPR023406">
    <property type="entry name" value="Topo_IA_AS"/>
</dbReference>
<sequence length="967" mass="105464">MTGFAGGIYGAGAELTEPMNSIVVVESPAKAKTINKYLGKGYHVLASFGHVRDLPPKDGSVRPDEDFAMSWQVEGRGEQRLKEIASAVKGADRLILATDPDREGEAISWHLTEELKRRKALEGVEVERVVFNEVTKAAVLDAMRHPRKLDKELVEAYLARRALDYLVGFTLSPVLWRKLPGSRSAGRVQSVALRLICEREAEIEAFKPQEYWTVEGRFRTEAGQVFPARLIELDGKKLEKFDLPNEAAAQRAVAIVKGGEPFAVRSVERKTVRRNPFPPFTTSTLQQEASRKLGLGASRTMRIAQRLYEGVDLGGETVGLITYMRTDGVQLSQEAIAAARKLVQAEHGKEYVPDEPRQYKSTAKNAQEAHEAIRPSDISRKPGDVARYLEADEAKLYELIWKRTVASQMASAILDQVSVDIASKDGKAVLRATGSVVTFDGFLALYQEDRDDPADDDENGGRLPALKEREGVALNEVTPEQHFTQPPPRYSEASLVKRLEELGIGRPSTYASIIQVLQDRNYVKLEKKRFIPEDRGRVVTAFLENFFDRYVEYNFTADLENQLDDISGGRIDWKTVLRDFWRDFSAAVAGTKDLSISQVIDELDQELGPHFFPERADGSDPRLCPGCQSGRLSLKLGKFGAFIGCSNYPDCRYTRRLGVSNGEGDGSDVDMGPKLLGEDPATKLPVSLRKGPYGTYIQLGEAVPAAPKPKKKKKKAKGEKDETKPNGAAEAQAAPAAPEPPKPKRVSLPRGVAPNDVTLDQALALLSLPRLLGNHPEDQLPVVAGIGRFGPYIKHGDRFKSLGKDDDVLTIGMNRAVALLAEPSTGRGGRGGPPGKKLGEHPADSQPVTLHAGRYGHYVKHGKINATLPKGVEPESFTLEQAIPLLEARAQAKGVKRGGKAPKKKASAKPAPANDDAPEGEPKPAKVKAAASAKAKPPAKVKAKTKAKSKAKAKGKTESAAPETDGE</sequence>
<feature type="site" description="Interaction with DNA" evidence="10">
    <location>
        <position position="325"/>
    </location>
</feature>
<dbReference type="EC" id="5.6.2.1" evidence="10"/>
<dbReference type="Pfam" id="PF01751">
    <property type="entry name" value="Toprim"/>
    <property type="match status" value="1"/>
</dbReference>
<feature type="site" description="Interaction with DNA" evidence="10">
    <location>
        <position position="176"/>
    </location>
</feature>
<dbReference type="InterPro" id="IPR003601">
    <property type="entry name" value="Topo_IA_2"/>
</dbReference>
<dbReference type="Gene3D" id="3.30.65.10">
    <property type="entry name" value="Bacterial Topoisomerase I, domain 1"/>
    <property type="match status" value="1"/>
</dbReference>
<comment type="catalytic activity">
    <reaction evidence="1 10">
        <text>ATP-independent breakage of single-stranded DNA, followed by passage and rejoining.</text>
        <dbReference type="EC" id="5.6.2.1"/>
    </reaction>
</comment>
<dbReference type="GO" id="GO:0003677">
    <property type="term" value="F:DNA binding"/>
    <property type="evidence" value="ECO:0007669"/>
    <property type="project" value="UniProtKB-KW"/>
</dbReference>
<dbReference type="CDD" id="cd00186">
    <property type="entry name" value="TOP1Ac"/>
    <property type="match status" value="1"/>
</dbReference>
<dbReference type="Gene3D" id="3.40.50.140">
    <property type="match status" value="1"/>
</dbReference>
<dbReference type="Pfam" id="PF13368">
    <property type="entry name" value="Toprim_C_rpt"/>
    <property type="match status" value="3"/>
</dbReference>
<dbReference type="SMART" id="SM00436">
    <property type="entry name" value="TOP1Bc"/>
    <property type="match status" value="1"/>
</dbReference>
<gene>
    <name evidence="10 14" type="primary">topA</name>
    <name evidence="14" type="ORF">FRZ61_30410</name>
</gene>
<name>A0A5J6N7L6_9PROT</name>
<evidence type="ECO:0000313" key="14">
    <source>
        <dbReference type="EMBL" id="QEX23106.1"/>
    </source>
</evidence>
<organism evidence="14 15">
    <name type="scientific">Hypericibacter adhaerens</name>
    <dbReference type="NCBI Taxonomy" id="2602016"/>
    <lineage>
        <taxon>Bacteria</taxon>
        <taxon>Pseudomonadati</taxon>
        <taxon>Pseudomonadota</taxon>
        <taxon>Alphaproteobacteria</taxon>
        <taxon>Rhodospirillales</taxon>
        <taxon>Dongiaceae</taxon>
        <taxon>Hypericibacter</taxon>
    </lineage>
</organism>
<evidence type="ECO:0000256" key="5">
    <source>
        <dbReference type="ARBA" id="ARBA00022833"/>
    </source>
</evidence>
<dbReference type="PROSITE" id="PS00396">
    <property type="entry name" value="TOPO_IA_1"/>
    <property type="match status" value="1"/>
</dbReference>
<evidence type="ECO:0000256" key="6">
    <source>
        <dbReference type="ARBA" id="ARBA00022842"/>
    </source>
</evidence>
<dbReference type="Pfam" id="PF01131">
    <property type="entry name" value="Topoisom_bac"/>
    <property type="match status" value="1"/>
</dbReference>
<feature type="region of interest" description="Disordered" evidence="11">
    <location>
        <begin position="704"/>
        <end position="752"/>
    </location>
</feature>
<dbReference type="GO" id="GO:0005694">
    <property type="term" value="C:chromosome"/>
    <property type="evidence" value="ECO:0007669"/>
    <property type="project" value="InterPro"/>
</dbReference>
<dbReference type="SUPFAM" id="SSF57783">
    <property type="entry name" value="Zinc beta-ribbon"/>
    <property type="match status" value="1"/>
</dbReference>
<dbReference type="SMART" id="SM00437">
    <property type="entry name" value="TOP1Ac"/>
    <property type="match status" value="1"/>
</dbReference>
<dbReference type="InterPro" id="IPR023405">
    <property type="entry name" value="Topo_IA_core_domain"/>
</dbReference>
<feature type="site" description="Interaction with DNA" evidence="10">
    <location>
        <position position="164"/>
    </location>
</feature>
<dbReference type="InterPro" id="IPR025589">
    <property type="entry name" value="Toprim_C_rpt"/>
</dbReference>
<evidence type="ECO:0000256" key="1">
    <source>
        <dbReference type="ARBA" id="ARBA00000213"/>
    </source>
</evidence>
<proteinExistence type="inferred from homology"/>
<keyword evidence="8 10" id="KW-0238">DNA-binding</keyword>
<accession>A0A5J6N7L6</accession>
<evidence type="ECO:0000256" key="7">
    <source>
        <dbReference type="ARBA" id="ARBA00023029"/>
    </source>
</evidence>
<evidence type="ECO:0000259" key="12">
    <source>
        <dbReference type="PROSITE" id="PS50880"/>
    </source>
</evidence>
<dbReference type="InterPro" id="IPR013826">
    <property type="entry name" value="Topo_IA_cen_sub3"/>
</dbReference>
<dbReference type="GO" id="GO:0006265">
    <property type="term" value="P:DNA topological change"/>
    <property type="evidence" value="ECO:0007669"/>
    <property type="project" value="UniProtKB-UniRule"/>
</dbReference>
<dbReference type="HAMAP" id="MF_00952">
    <property type="entry name" value="Topoisom_1_prok"/>
    <property type="match status" value="1"/>
</dbReference>
<feature type="domain" description="Toprim" evidence="12">
    <location>
        <begin position="20"/>
        <end position="134"/>
    </location>
</feature>
<dbReference type="GO" id="GO:0003917">
    <property type="term" value="F:DNA topoisomerase type I (single strand cut, ATP-independent) activity"/>
    <property type="evidence" value="ECO:0007669"/>
    <property type="project" value="UniProtKB-UniRule"/>
</dbReference>
<dbReference type="Gene3D" id="2.70.20.10">
    <property type="entry name" value="Topoisomerase I, domain 3"/>
    <property type="match status" value="1"/>
</dbReference>
<dbReference type="Proteomes" id="UP000325797">
    <property type="component" value="Chromosome"/>
</dbReference>
<comment type="caution">
    <text evidence="10">Lacks conserved residue(s) required for the propagation of feature annotation.</text>
</comment>
<feature type="region of interest" description="Disordered" evidence="11">
    <location>
        <begin position="893"/>
        <end position="967"/>
    </location>
</feature>
<evidence type="ECO:0000256" key="11">
    <source>
        <dbReference type="SAM" id="MobiDB-lite"/>
    </source>
</evidence>
<dbReference type="InterPro" id="IPR028612">
    <property type="entry name" value="Topoisom_1_IA"/>
</dbReference>
<evidence type="ECO:0000313" key="15">
    <source>
        <dbReference type="Proteomes" id="UP000325797"/>
    </source>
</evidence>
<keyword evidence="9 10" id="KW-0413">Isomerase</keyword>
<dbReference type="InterPro" id="IPR034149">
    <property type="entry name" value="TOPRIM_TopoI"/>
</dbReference>
<dbReference type="CDD" id="cd03363">
    <property type="entry name" value="TOPRIM_TopoIA_TopoI"/>
    <property type="match status" value="1"/>
</dbReference>
<feature type="compositionally biased region" description="Basic residues" evidence="11">
    <location>
        <begin position="708"/>
        <end position="717"/>
    </location>
</feature>
<evidence type="ECO:0000259" key="13">
    <source>
        <dbReference type="PROSITE" id="PS52039"/>
    </source>
</evidence>
<dbReference type="Pfam" id="PF01396">
    <property type="entry name" value="Zn_ribbon_Top1"/>
    <property type="match status" value="1"/>
</dbReference>
<evidence type="ECO:0000256" key="8">
    <source>
        <dbReference type="ARBA" id="ARBA00023125"/>
    </source>
</evidence>
<feature type="domain" description="Topo IA-type catalytic" evidence="13">
    <location>
        <begin position="150"/>
        <end position="588"/>
    </location>
</feature>
<keyword evidence="7 10" id="KW-0799">Topoisomerase</keyword>
<dbReference type="InterPro" id="IPR006171">
    <property type="entry name" value="TOPRIM_dom"/>
</dbReference>
<dbReference type="NCBIfam" id="TIGR01051">
    <property type="entry name" value="topA_bact"/>
    <property type="match status" value="1"/>
</dbReference>
<protein>
    <recommendedName>
        <fullName evidence="10">DNA topoisomerase 1</fullName>
        <ecNumber evidence="10">5.6.2.1</ecNumber>
    </recommendedName>
    <alternativeName>
        <fullName evidence="10">DNA topoisomerase I</fullName>
    </alternativeName>
</protein>
<comment type="similarity">
    <text evidence="2 10">Belongs to the type IA topoisomerase family.</text>
</comment>